<evidence type="ECO:0000313" key="5">
    <source>
        <dbReference type="EMBL" id="KFI90881.1"/>
    </source>
</evidence>
<dbReference type="Pfam" id="PF01037">
    <property type="entry name" value="AsnC_trans_reg"/>
    <property type="match status" value="1"/>
</dbReference>
<keyword evidence="2" id="KW-0238">DNA-binding</keyword>
<keyword evidence="3" id="KW-0804">Transcription</keyword>
<dbReference type="InterPro" id="IPR036388">
    <property type="entry name" value="WH-like_DNA-bd_sf"/>
</dbReference>
<dbReference type="InterPro" id="IPR036390">
    <property type="entry name" value="WH_DNA-bd_sf"/>
</dbReference>
<dbReference type="eggNOG" id="COG1522">
    <property type="taxonomic scope" value="Bacteria"/>
</dbReference>
<proteinExistence type="predicted"/>
<dbReference type="GO" id="GO:0043200">
    <property type="term" value="P:response to amino acid"/>
    <property type="evidence" value="ECO:0007669"/>
    <property type="project" value="TreeGrafter"/>
</dbReference>
<keyword evidence="1" id="KW-0805">Transcription regulation</keyword>
<feature type="domain" description="HTH asnC-type" evidence="4">
    <location>
        <begin position="191"/>
        <end position="250"/>
    </location>
</feature>
<dbReference type="AlphaFoldDB" id="A0A087D5T1"/>
<dbReference type="Gene3D" id="3.30.70.920">
    <property type="match status" value="2"/>
</dbReference>
<reference evidence="5 6" key="1">
    <citation type="submission" date="2014-03" db="EMBL/GenBank/DDBJ databases">
        <title>Genomics of Bifidobacteria.</title>
        <authorList>
            <person name="Ventura M."/>
            <person name="Milani C."/>
            <person name="Lugli G.A."/>
        </authorList>
    </citation>
    <scope>NUCLEOTIDE SEQUENCE [LARGE SCALE GENOMIC DNA]</scope>
    <source>
        <strain evidence="5 6">LMG 21589</strain>
    </source>
</reference>
<dbReference type="RefSeq" id="WP_033519655.1">
    <property type="nucleotide sequence ID" value="NZ_CAJPMS010000018.1"/>
</dbReference>
<dbReference type="InterPro" id="IPR011008">
    <property type="entry name" value="Dimeric_a/b-barrel"/>
</dbReference>
<evidence type="ECO:0000256" key="2">
    <source>
        <dbReference type="ARBA" id="ARBA00023125"/>
    </source>
</evidence>
<dbReference type="Proteomes" id="UP000029033">
    <property type="component" value="Unassembled WGS sequence"/>
</dbReference>
<dbReference type="EMBL" id="JGZO01000027">
    <property type="protein sequence ID" value="KFI90881.1"/>
    <property type="molecule type" value="Genomic_DNA"/>
</dbReference>
<dbReference type="PANTHER" id="PTHR30154:SF34">
    <property type="entry name" value="TRANSCRIPTIONAL REGULATOR AZLB"/>
    <property type="match status" value="1"/>
</dbReference>
<organism evidence="5 6">
    <name type="scientific">Bifidobacterium scardovii</name>
    <dbReference type="NCBI Taxonomy" id="158787"/>
    <lineage>
        <taxon>Bacteria</taxon>
        <taxon>Bacillati</taxon>
        <taxon>Actinomycetota</taxon>
        <taxon>Actinomycetes</taxon>
        <taxon>Bifidobacteriales</taxon>
        <taxon>Bifidobacteriaceae</taxon>
        <taxon>Bifidobacterium</taxon>
    </lineage>
</organism>
<evidence type="ECO:0000256" key="1">
    <source>
        <dbReference type="ARBA" id="ARBA00023015"/>
    </source>
</evidence>
<dbReference type="PRINTS" id="PR00033">
    <property type="entry name" value="HTHASNC"/>
</dbReference>
<keyword evidence="6" id="KW-1185">Reference proteome</keyword>
<dbReference type="SUPFAM" id="SSF46785">
    <property type="entry name" value="Winged helix' DNA-binding domain"/>
    <property type="match status" value="2"/>
</dbReference>
<dbReference type="GO" id="GO:0043565">
    <property type="term" value="F:sequence-specific DNA binding"/>
    <property type="evidence" value="ECO:0007669"/>
    <property type="project" value="InterPro"/>
</dbReference>
<dbReference type="InterPro" id="IPR019887">
    <property type="entry name" value="Tscrpt_reg_AsnC/Lrp_C"/>
</dbReference>
<dbReference type="GO" id="GO:0005829">
    <property type="term" value="C:cytosol"/>
    <property type="evidence" value="ECO:0007669"/>
    <property type="project" value="TreeGrafter"/>
</dbReference>
<dbReference type="SUPFAM" id="SSF54909">
    <property type="entry name" value="Dimeric alpha+beta barrel"/>
    <property type="match status" value="1"/>
</dbReference>
<evidence type="ECO:0000256" key="3">
    <source>
        <dbReference type="ARBA" id="ARBA00023163"/>
    </source>
</evidence>
<dbReference type="STRING" id="158787.BSCA_2512"/>
<comment type="caution">
    <text evidence="5">The sequence shown here is derived from an EMBL/GenBank/DDBJ whole genome shotgun (WGS) entry which is preliminary data.</text>
</comment>
<dbReference type="Gene3D" id="1.10.10.10">
    <property type="entry name" value="Winged helix-like DNA-binding domain superfamily/Winged helix DNA-binding domain"/>
    <property type="match status" value="2"/>
</dbReference>
<dbReference type="SMART" id="SM00344">
    <property type="entry name" value="HTH_ASNC"/>
    <property type="match status" value="2"/>
</dbReference>
<dbReference type="GeneID" id="85166108"/>
<dbReference type="PROSITE" id="PS50956">
    <property type="entry name" value="HTH_ASNC_2"/>
    <property type="match status" value="1"/>
</dbReference>
<dbReference type="InterPro" id="IPR019888">
    <property type="entry name" value="Tscrpt_reg_AsnC-like"/>
</dbReference>
<dbReference type="InterPro" id="IPR000485">
    <property type="entry name" value="AsnC-type_HTH_dom"/>
</dbReference>
<sequence>MMNGRTDIQRRDLEVVAALQRDGRLSMAALAEQLGISVYAATESYRKLTSSGMMSVVPVINPLSLSNYCQVIVGLRISGRRDEALAALQAMPQVTYVVCALGDADIIAEAVVYTGAAMDRFLKSDLRALPGLERIQVFSCAKLVLDDHNVGVVNRLLAACGGEPVMSKHEANVGADAPVSTLGAHLAETFNALQDDGRASYASVGQRLGVSHTAVRGRVKRLEEAGVMSIMATVSPMRLGDFSQAFIGLSVAPPYRLDAGELLAVDEITYVMSGVGFGGAEYLVEVIADNDEALWRVVDRSIRRLPGITQTWWATTVSVEKESYWLDPPVEAARLNE</sequence>
<gene>
    <name evidence="5" type="ORF">BSCA_2512</name>
</gene>
<name>A0A087D5T1_9BIFI</name>
<protein>
    <submittedName>
        <fullName evidence="5">AsnC family transcriptional regulator</fullName>
    </submittedName>
</protein>
<evidence type="ECO:0000259" key="4">
    <source>
        <dbReference type="PROSITE" id="PS50956"/>
    </source>
</evidence>
<dbReference type="OrthoDB" id="3526090at2"/>
<accession>A0A087D5T1</accession>
<dbReference type="PANTHER" id="PTHR30154">
    <property type="entry name" value="LEUCINE-RESPONSIVE REGULATORY PROTEIN"/>
    <property type="match status" value="1"/>
</dbReference>
<evidence type="ECO:0000313" key="6">
    <source>
        <dbReference type="Proteomes" id="UP000029033"/>
    </source>
</evidence>
<dbReference type="Pfam" id="PF13412">
    <property type="entry name" value="HTH_24"/>
    <property type="match status" value="1"/>
</dbReference>
<dbReference type="Pfam" id="PF13404">
    <property type="entry name" value="HTH_AsnC-type"/>
    <property type="match status" value="1"/>
</dbReference>